<gene>
    <name evidence="2" type="ORF">ACFVKH_15855</name>
</gene>
<keyword evidence="2" id="KW-0560">Oxidoreductase</keyword>
<dbReference type="RefSeq" id="WP_377966792.1">
    <property type="nucleotide sequence ID" value="NZ_JBHZOL010000092.1"/>
</dbReference>
<reference evidence="2 3" key="1">
    <citation type="submission" date="2024-10" db="EMBL/GenBank/DDBJ databases">
        <authorList>
            <person name="Ratan Roy A."/>
            <person name="Morales Sandoval P.H."/>
            <person name="De Los Santos Villalobos S."/>
            <person name="Chakraborty S."/>
            <person name="Mukherjee J."/>
        </authorList>
    </citation>
    <scope>NUCLEOTIDE SEQUENCE [LARGE SCALE GENOMIC DNA]</scope>
    <source>
        <strain evidence="2 3">S1</strain>
    </source>
</reference>
<sequence length="297" mass="34679">MQRYQYLHQIQSLDPVTQHRQICQLSTGYEFPWATNRALEIALLRTFCVPSIAAILQQTGKFIHHSQNRYDDTGLLIANILHWGYDSPQGSAAIARMNQIHGRYRIHNTDYLYVLSTFIFEPIRWNQRFGWRPLCEQERLALFYFWRAVGERMHIQHIPTTYEAFEQFNQDFERQHLKYSEANRLVADAVLKMLLSWFPALGQPLVRSSVYALLDDTMLAALNWPQPTPRSRQFVTSALKLRQQALRWLPPRKSSGFKPAPMMEGHLAPAETLDQATSAPFPPRSRCPFHQILQLSR</sequence>
<comment type="caution">
    <text evidence="2">The sequence shown here is derived from an EMBL/GenBank/DDBJ whole genome shotgun (WGS) entry which is preliminary data.</text>
</comment>
<dbReference type="EMBL" id="JBHZOL010000092">
    <property type="protein sequence ID" value="MFE4107763.1"/>
    <property type="molecule type" value="Genomic_DNA"/>
</dbReference>
<dbReference type="Pfam" id="PF09995">
    <property type="entry name" value="MPAB_Lcp_cat"/>
    <property type="match status" value="1"/>
</dbReference>
<dbReference type="InterPro" id="IPR046366">
    <property type="entry name" value="MPAB"/>
</dbReference>
<name>A0ABW6IHR5_9CYAN</name>
<dbReference type="Proteomes" id="UP001600165">
    <property type="component" value="Unassembled WGS sequence"/>
</dbReference>
<evidence type="ECO:0000313" key="2">
    <source>
        <dbReference type="EMBL" id="MFE4107763.1"/>
    </source>
</evidence>
<evidence type="ECO:0000259" key="1">
    <source>
        <dbReference type="Pfam" id="PF09995"/>
    </source>
</evidence>
<proteinExistence type="predicted"/>
<feature type="domain" description="ER-bound oxygenase mpaB/mpaB'/Rubber oxygenase catalytic" evidence="1">
    <location>
        <begin position="42"/>
        <end position="233"/>
    </location>
</feature>
<dbReference type="GO" id="GO:0016491">
    <property type="term" value="F:oxidoreductase activity"/>
    <property type="evidence" value="ECO:0007669"/>
    <property type="project" value="UniProtKB-KW"/>
</dbReference>
<protein>
    <submittedName>
        <fullName evidence="2">Oxygenase MpaB family protein</fullName>
        <ecNumber evidence="2">1.-.-.-</ecNumber>
    </submittedName>
</protein>
<accession>A0ABW6IHR5</accession>
<dbReference type="PANTHER" id="PTHR36124">
    <property type="match status" value="1"/>
</dbReference>
<keyword evidence="3" id="KW-1185">Reference proteome</keyword>
<dbReference type="PANTHER" id="PTHR36124:SF1">
    <property type="entry name" value="ER-BOUND OXYGENASE MPAB_MPAB'_RUBBER OXYGENASE CATALYTIC DOMAIN-CONTAINING PROTEIN"/>
    <property type="match status" value="1"/>
</dbReference>
<dbReference type="InterPro" id="IPR018713">
    <property type="entry name" value="MPAB/Lcp_cat_dom"/>
</dbReference>
<organism evidence="2 3">
    <name type="scientific">Almyronema epifaneia S1</name>
    <dbReference type="NCBI Taxonomy" id="2991925"/>
    <lineage>
        <taxon>Bacteria</taxon>
        <taxon>Bacillati</taxon>
        <taxon>Cyanobacteriota</taxon>
        <taxon>Cyanophyceae</taxon>
        <taxon>Nodosilineales</taxon>
        <taxon>Nodosilineaceae</taxon>
        <taxon>Almyronema</taxon>
        <taxon>Almyronema epifaneia</taxon>
    </lineage>
</organism>
<evidence type="ECO:0000313" key="3">
    <source>
        <dbReference type="Proteomes" id="UP001600165"/>
    </source>
</evidence>
<dbReference type="EC" id="1.-.-.-" evidence="2"/>